<gene>
    <name evidence="1" type="ORF">S1361_32650</name>
</gene>
<accession>A0ABX7U036</accession>
<protein>
    <submittedName>
        <fullName evidence="1">Uncharacterized protein</fullName>
    </submittedName>
</protein>
<organism evidence="1 2">
    <name type="scientific">Streptomyces cyanogenus</name>
    <dbReference type="NCBI Taxonomy" id="80860"/>
    <lineage>
        <taxon>Bacteria</taxon>
        <taxon>Bacillati</taxon>
        <taxon>Actinomycetota</taxon>
        <taxon>Actinomycetes</taxon>
        <taxon>Kitasatosporales</taxon>
        <taxon>Streptomycetaceae</taxon>
        <taxon>Streptomyces</taxon>
    </lineage>
</organism>
<evidence type="ECO:0000313" key="1">
    <source>
        <dbReference type="EMBL" id="QTE02127.1"/>
    </source>
</evidence>
<name>A0ABX7U036_STRCY</name>
<evidence type="ECO:0000313" key="2">
    <source>
        <dbReference type="Proteomes" id="UP000663908"/>
    </source>
</evidence>
<dbReference type="RefSeq" id="WP_208035474.1">
    <property type="nucleotide sequence ID" value="NZ_CP071839.1"/>
</dbReference>
<reference evidence="1 2" key="1">
    <citation type="submission" date="2021-03" db="EMBL/GenBank/DDBJ databases">
        <title>Complete genome sequence of Streptomyces cyanogenus S136, producer of anticancer angucycline landomycin A.</title>
        <authorList>
            <person name="Hrab P."/>
            <person name="Ruckert C."/>
            <person name="Busche T."/>
            <person name="Ostash I."/>
            <person name="Kalinowski J."/>
            <person name="Fedorenko V."/>
            <person name="Yushchuk O."/>
            <person name="Ostash B."/>
        </authorList>
    </citation>
    <scope>NUCLEOTIDE SEQUENCE [LARGE SCALE GENOMIC DNA]</scope>
    <source>
        <strain evidence="1 2">S136</strain>
    </source>
</reference>
<proteinExistence type="predicted"/>
<sequence>MCEAAVEAQGAYDEGELSGDLMRAVGKPALGSALTAPAEGRCAAVGSELAVAADRVAADEVTEQEEISRNRCQP</sequence>
<dbReference type="Proteomes" id="UP000663908">
    <property type="component" value="Chromosome"/>
</dbReference>
<keyword evidence="2" id="KW-1185">Reference proteome</keyword>
<dbReference type="EMBL" id="CP071839">
    <property type="protein sequence ID" value="QTE02127.1"/>
    <property type="molecule type" value="Genomic_DNA"/>
</dbReference>